<organism evidence="1 2">
    <name type="scientific">Melastoma candidum</name>
    <dbReference type="NCBI Taxonomy" id="119954"/>
    <lineage>
        <taxon>Eukaryota</taxon>
        <taxon>Viridiplantae</taxon>
        <taxon>Streptophyta</taxon>
        <taxon>Embryophyta</taxon>
        <taxon>Tracheophyta</taxon>
        <taxon>Spermatophyta</taxon>
        <taxon>Magnoliopsida</taxon>
        <taxon>eudicotyledons</taxon>
        <taxon>Gunneridae</taxon>
        <taxon>Pentapetalae</taxon>
        <taxon>rosids</taxon>
        <taxon>malvids</taxon>
        <taxon>Myrtales</taxon>
        <taxon>Melastomataceae</taxon>
        <taxon>Melastomatoideae</taxon>
        <taxon>Melastomateae</taxon>
        <taxon>Melastoma</taxon>
    </lineage>
</organism>
<evidence type="ECO:0000313" key="1">
    <source>
        <dbReference type="EMBL" id="KAI4373887.1"/>
    </source>
</evidence>
<name>A0ACB9R4C4_9MYRT</name>
<comment type="caution">
    <text evidence="1">The sequence shown here is derived from an EMBL/GenBank/DDBJ whole genome shotgun (WGS) entry which is preliminary data.</text>
</comment>
<dbReference type="Proteomes" id="UP001057402">
    <property type="component" value="Chromosome 4"/>
</dbReference>
<protein>
    <submittedName>
        <fullName evidence="1">Uncharacterized protein</fullName>
    </submittedName>
</protein>
<reference evidence="2" key="1">
    <citation type="journal article" date="2023" name="Front. Plant Sci.">
        <title>Chromosomal-level genome assembly of Melastoma candidum provides insights into trichome evolution.</title>
        <authorList>
            <person name="Zhong Y."/>
            <person name="Wu W."/>
            <person name="Sun C."/>
            <person name="Zou P."/>
            <person name="Liu Y."/>
            <person name="Dai S."/>
            <person name="Zhou R."/>
        </authorList>
    </citation>
    <scope>NUCLEOTIDE SEQUENCE [LARGE SCALE GENOMIC DNA]</scope>
</reference>
<dbReference type="EMBL" id="CM042883">
    <property type="protein sequence ID" value="KAI4373887.1"/>
    <property type="molecule type" value="Genomic_DNA"/>
</dbReference>
<accession>A0ACB9R4C4</accession>
<keyword evidence="2" id="KW-1185">Reference proteome</keyword>
<evidence type="ECO:0000313" key="2">
    <source>
        <dbReference type="Proteomes" id="UP001057402"/>
    </source>
</evidence>
<sequence>MKKTWYILGINRHVHNVCLSWVFFQRYVATNQTEPELLAAAQSVLDKVAKDPKRPDNDPVFARAFSAALSSMRGWLEERLLNYHECFDKETVSVMESMLPLALTVLKASGDNCPHASEPEEQGKVETVAYMDLFIRSSLEKAFAKAAEECRDSGEALIMVADKIECLAEEEVEIFSPVFSKLHQAATGLALVTLHSRYGVLLKQYLSDATTLNEEITGVLKRAQVLEKNLVKMMKDGHTVDGVGDRAGKANVAGEMVSYETEAFIKRLINDWIDGKLAEAKSLLNQAKETETWNPKSESEAFAVSAVELVELAEGAVDEFKTIQVGEGEDLNGRLIHGLTNLFKDYISFVASCGSKQDYIPALPILTRCHQDSKLAILARKAACGANSRSIHDCIVIEGETQGPSMGRGTQRLYIRLNTLQYLLNHLQALRLDGACSSIGEEFKRVSEVAAYRLIFRDSGYVLYDTLYSGNVSNTQFKVTLEVLKQNLSLLRETLEENAQELAIEYTMRASFDAYLRVLIAGGNTRIFHQTDHKTIEDNFESLKQVFSSLPEGTVAKEAVVVEGVIKQMGQSSEQLVEGLSATMSATAAAAEQGKKLAIQGVPERWSASDPNTILRILCHRNDRTATTYLKKTFQLEKRR</sequence>
<gene>
    <name evidence="1" type="ORF">MLD38_011949</name>
</gene>
<proteinExistence type="predicted"/>